<dbReference type="InterPro" id="IPR037152">
    <property type="entry name" value="L-asparaginase_N_sf"/>
</dbReference>
<keyword evidence="9" id="KW-1185">Reference proteome</keyword>
<dbReference type="SMART" id="SM00870">
    <property type="entry name" value="Asparaginase"/>
    <property type="match status" value="1"/>
</dbReference>
<dbReference type="InterPro" id="IPR036152">
    <property type="entry name" value="Asp/glu_Ase-like_sf"/>
</dbReference>
<organism evidence="8 9">
    <name type="scientific">Ideonella livida</name>
    <dbReference type="NCBI Taxonomy" id="2707176"/>
    <lineage>
        <taxon>Bacteria</taxon>
        <taxon>Pseudomonadati</taxon>
        <taxon>Pseudomonadota</taxon>
        <taxon>Betaproteobacteria</taxon>
        <taxon>Burkholderiales</taxon>
        <taxon>Sphaerotilaceae</taxon>
        <taxon>Ideonella</taxon>
    </lineage>
</organism>
<evidence type="ECO:0000259" key="7">
    <source>
        <dbReference type="Pfam" id="PF17763"/>
    </source>
</evidence>
<dbReference type="Gene3D" id="3.40.50.40">
    <property type="match status" value="1"/>
</dbReference>
<dbReference type="PIRSF" id="PIRSF001220">
    <property type="entry name" value="L-ASNase_gatD"/>
    <property type="match status" value="1"/>
</dbReference>
<sequence>MSATARRILVLYTGGTIGMAPGPQGLAPMTDFAACLQAWRADLQDCGDLPAFEVRPLAPAIDSASLRPAHWPRLARTLTEAWDHFDGFVVLHGTDTLAWSAAALSCLLRGADKPVILTGSQIPWQAARSDAPAHLEAALRLAADARLAGVTLCFGRHLWPGARAVKWSSQSLDAFAAPNDLPLADLAATLRVHTPRLRRATPPRRFREAVAGDAAVAVITVHPGLPAQTVRAQLAVPGLRGAVLCSYGLGNLPEDPELLAALAEARDRGVMLVNRSQCPHGGVAPGTYASSHALQALGVLPAGDLTLEAAFAKLQVLLAEPTDDEATRRAAWFENWAGEWGTVSPPQGLAQA</sequence>
<dbReference type="Pfam" id="PF00710">
    <property type="entry name" value="Asparaginase"/>
    <property type="match status" value="1"/>
</dbReference>
<dbReference type="EMBL" id="JAAGOH010000014">
    <property type="protein sequence ID" value="NDY92078.1"/>
    <property type="molecule type" value="Genomic_DNA"/>
</dbReference>
<evidence type="ECO:0000256" key="1">
    <source>
        <dbReference type="ARBA" id="ARBA00010518"/>
    </source>
</evidence>
<accession>A0A7C9TJY4</accession>
<dbReference type="GO" id="GO:0006520">
    <property type="term" value="P:amino acid metabolic process"/>
    <property type="evidence" value="ECO:0007669"/>
    <property type="project" value="InterPro"/>
</dbReference>
<dbReference type="RefSeq" id="WP_163457927.1">
    <property type="nucleotide sequence ID" value="NZ_JAAGOH010000014.1"/>
</dbReference>
<dbReference type="PANTHER" id="PTHR11707">
    <property type="entry name" value="L-ASPARAGINASE"/>
    <property type="match status" value="1"/>
</dbReference>
<protein>
    <submittedName>
        <fullName evidence="8">Asparaginase</fullName>
    </submittedName>
</protein>
<dbReference type="SUPFAM" id="SSF53774">
    <property type="entry name" value="Glutaminase/Asparaginase"/>
    <property type="match status" value="1"/>
</dbReference>
<dbReference type="CDD" id="cd08963">
    <property type="entry name" value="L-asparaginase_I"/>
    <property type="match status" value="1"/>
</dbReference>
<dbReference type="PROSITE" id="PS00144">
    <property type="entry name" value="ASN_GLN_ASE_1"/>
    <property type="match status" value="1"/>
</dbReference>
<dbReference type="Proteomes" id="UP000484255">
    <property type="component" value="Unassembled WGS sequence"/>
</dbReference>
<dbReference type="Gene3D" id="3.40.50.1170">
    <property type="entry name" value="L-asparaginase, N-terminal domain"/>
    <property type="match status" value="1"/>
</dbReference>
<dbReference type="InterPro" id="IPR027473">
    <property type="entry name" value="L-asparaginase_C"/>
</dbReference>
<dbReference type="PROSITE" id="PS00917">
    <property type="entry name" value="ASN_GLN_ASE_2"/>
    <property type="match status" value="1"/>
</dbReference>
<dbReference type="InterPro" id="IPR041725">
    <property type="entry name" value="L-asparaginase_I"/>
</dbReference>
<dbReference type="InterPro" id="IPR020827">
    <property type="entry name" value="Asparaginase/glutaminase_AS1"/>
</dbReference>
<dbReference type="InterPro" id="IPR027474">
    <property type="entry name" value="L-asparaginase_N"/>
</dbReference>
<evidence type="ECO:0000256" key="5">
    <source>
        <dbReference type="PROSITE-ProRule" id="PRU10100"/>
    </source>
</evidence>
<comment type="similarity">
    <text evidence="1">Belongs to the asparaginase 1 family.</text>
</comment>
<dbReference type="Pfam" id="PF17763">
    <property type="entry name" value="Asparaginase_C"/>
    <property type="match status" value="1"/>
</dbReference>
<feature type="binding site" evidence="3">
    <location>
        <begin position="94"/>
        <end position="95"/>
    </location>
    <ligand>
        <name>substrate</name>
    </ligand>
</feature>
<dbReference type="InterPro" id="IPR027475">
    <property type="entry name" value="Asparaginase/glutaminase_AS2"/>
</dbReference>
<evidence type="ECO:0000256" key="3">
    <source>
        <dbReference type="PIRSR" id="PIRSR001220-2"/>
    </source>
</evidence>
<evidence type="ECO:0000313" key="9">
    <source>
        <dbReference type="Proteomes" id="UP000484255"/>
    </source>
</evidence>
<evidence type="ECO:0000259" key="6">
    <source>
        <dbReference type="Pfam" id="PF00710"/>
    </source>
</evidence>
<evidence type="ECO:0000256" key="4">
    <source>
        <dbReference type="PROSITE-ProRule" id="PRU10099"/>
    </source>
</evidence>
<reference evidence="8 9" key="1">
    <citation type="submission" date="2020-02" db="EMBL/GenBank/DDBJ databases">
        <title>Ideonella bacterium strain TBM-1.</title>
        <authorList>
            <person name="Chen W.-M."/>
        </authorList>
    </citation>
    <scope>NUCLEOTIDE SEQUENCE [LARGE SCALE GENOMIC DNA]</scope>
    <source>
        <strain evidence="8 9">TBM-1</strain>
    </source>
</reference>
<dbReference type="PANTHER" id="PTHR11707:SF28">
    <property type="entry name" value="60 KDA LYSOPHOSPHOLIPASE"/>
    <property type="match status" value="1"/>
</dbReference>
<feature type="active site" evidence="5">
    <location>
        <position position="94"/>
    </location>
</feature>
<name>A0A7C9TJY4_9BURK</name>
<feature type="active site" description="O-isoaspartyl threonine intermediate" evidence="2">
    <location>
        <position position="16"/>
    </location>
</feature>
<dbReference type="PIRSF" id="PIRSF500176">
    <property type="entry name" value="L_ASNase"/>
    <property type="match status" value="1"/>
</dbReference>
<comment type="caution">
    <text evidence="8">The sequence shown here is derived from an EMBL/GenBank/DDBJ whole genome shotgun (WGS) entry which is preliminary data.</text>
</comment>
<feature type="domain" description="L-asparaginase N-terminal" evidence="6">
    <location>
        <begin position="7"/>
        <end position="194"/>
    </location>
</feature>
<evidence type="ECO:0000313" key="8">
    <source>
        <dbReference type="EMBL" id="NDY92078.1"/>
    </source>
</evidence>
<feature type="active site" evidence="4">
    <location>
        <position position="16"/>
    </location>
</feature>
<dbReference type="SFLD" id="SFLDS00057">
    <property type="entry name" value="Glutaminase/Asparaginase"/>
    <property type="match status" value="1"/>
</dbReference>
<dbReference type="AlphaFoldDB" id="A0A7C9TJY4"/>
<dbReference type="InterPro" id="IPR006034">
    <property type="entry name" value="Asparaginase/glutaminase-like"/>
</dbReference>
<dbReference type="InterPro" id="IPR040919">
    <property type="entry name" value="Asparaginase_C"/>
</dbReference>
<feature type="binding site" evidence="3">
    <location>
        <position position="63"/>
    </location>
    <ligand>
        <name>substrate</name>
    </ligand>
</feature>
<dbReference type="GO" id="GO:0004067">
    <property type="term" value="F:asparaginase activity"/>
    <property type="evidence" value="ECO:0007669"/>
    <property type="project" value="UniProtKB-UniRule"/>
</dbReference>
<dbReference type="PROSITE" id="PS51732">
    <property type="entry name" value="ASN_GLN_ASE_3"/>
    <property type="match status" value="1"/>
</dbReference>
<proteinExistence type="inferred from homology"/>
<gene>
    <name evidence="8" type="ORF">G3A44_12850</name>
</gene>
<evidence type="ECO:0000256" key="2">
    <source>
        <dbReference type="PIRSR" id="PIRSR001220-1"/>
    </source>
</evidence>
<feature type="domain" description="Asparaginase/glutaminase C-terminal" evidence="7">
    <location>
        <begin position="216"/>
        <end position="329"/>
    </location>
</feature>
<dbReference type="PRINTS" id="PR00139">
    <property type="entry name" value="ASNGLNASE"/>
</dbReference>